<dbReference type="EMBL" id="JABSTQ010010279">
    <property type="protein sequence ID" value="KAG0422058.1"/>
    <property type="molecule type" value="Genomic_DNA"/>
</dbReference>
<proteinExistence type="predicted"/>
<protein>
    <submittedName>
        <fullName evidence="1">Uncharacterized protein</fullName>
    </submittedName>
</protein>
<evidence type="ECO:0000313" key="1">
    <source>
        <dbReference type="EMBL" id="KAG0422058.1"/>
    </source>
</evidence>
<organism evidence="1 2">
    <name type="scientific">Ixodes persulcatus</name>
    <name type="common">Taiga tick</name>
    <dbReference type="NCBI Taxonomy" id="34615"/>
    <lineage>
        <taxon>Eukaryota</taxon>
        <taxon>Metazoa</taxon>
        <taxon>Ecdysozoa</taxon>
        <taxon>Arthropoda</taxon>
        <taxon>Chelicerata</taxon>
        <taxon>Arachnida</taxon>
        <taxon>Acari</taxon>
        <taxon>Parasitiformes</taxon>
        <taxon>Ixodida</taxon>
        <taxon>Ixodoidea</taxon>
        <taxon>Ixodidae</taxon>
        <taxon>Ixodinae</taxon>
        <taxon>Ixodes</taxon>
    </lineage>
</organism>
<accession>A0AC60PML4</accession>
<keyword evidence="2" id="KW-1185">Reference proteome</keyword>
<sequence length="704" mass="75819">MYEEQKTFSEKAPRQVDFFSVVWCLSGEASEPRFRLVAQEDRGSDEEHDSGSSAEDYPGGFLAGGTSFSEPAVPLHADPAFYQDLLPKPGSNDNSWETLMEVTRPSETSKLQQLVDNIEHKLSDPNQCVICHRVLSCRSALQMHYRTHTGERPFRCKICGRAFTTKGNLKTHMGVHRVKPPLRVLHKCPVCHKQFTNSLVLQQHVRMHGADAAVPQHGPPRDASPAKTGSPQPCASPPGSPPPPPPPPPPQCDPQRGSASPQPAPHHPPQQQPLLRPLSPERPPSELTSLAALENQVKGIKTSLQTPALPFGPFGLGLAAGFGRFEDQPLFLGRGADTGGQRSPGFSPRAGSEMSTGDERSSPPSPPSSPPVNGAPLDLTPRSLRPGDPFPAGRLFAAAPLGGLPFPGAAPGRPNTTCQICFKTFACNSALEIHYRSHTKERPFKCSVCERGFSTKGNLKQHMLTHKIRDLPATLFAASSATGGPSPPAPSPVRPPSPAEQPRPDEASRGKRPGAPSPALRRPPGLPRHVCQVCHKPFSSSSSLQIHMRTHTGDRPFKCSVCGRAFTTKGNLKVHMGTHMWNNGSSRRGRRMSIELPALLGPPKSAPPGMPDFGAPPPHDLFYPYLGPAYLNGMLGPKANEVSVIQGGAEPRPGDEAEPHNGAWAWKMACNLCAKICGSSLELEAHLKAHHRKELEPPDGLQPA</sequence>
<name>A0AC60PML4_IXOPE</name>
<dbReference type="Proteomes" id="UP000805193">
    <property type="component" value="Unassembled WGS sequence"/>
</dbReference>
<reference evidence="1 2" key="1">
    <citation type="journal article" date="2020" name="Cell">
        <title>Large-Scale Comparative Analyses of Tick Genomes Elucidate Their Genetic Diversity and Vector Capacities.</title>
        <authorList>
            <consortium name="Tick Genome and Microbiome Consortium (TIGMIC)"/>
            <person name="Jia N."/>
            <person name="Wang J."/>
            <person name="Shi W."/>
            <person name="Du L."/>
            <person name="Sun Y."/>
            <person name="Zhan W."/>
            <person name="Jiang J.F."/>
            <person name="Wang Q."/>
            <person name="Zhang B."/>
            <person name="Ji P."/>
            <person name="Bell-Sakyi L."/>
            <person name="Cui X.M."/>
            <person name="Yuan T.T."/>
            <person name="Jiang B.G."/>
            <person name="Yang W.F."/>
            <person name="Lam T.T."/>
            <person name="Chang Q.C."/>
            <person name="Ding S.J."/>
            <person name="Wang X.J."/>
            <person name="Zhu J.G."/>
            <person name="Ruan X.D."/>
            <person name="Zhao L."/>
            <person name="Wei J.T."/>
            <person name="Ye R.Z."/>
            <person name="Que T.C."/>
            <person name="Du C.H."/>
            <person name="Zhou Y.H."/>
            <person name="Cheng J.X."/>
            <person name="Dai P.F."/>
            <person name="Guo W.B."/>
            <person name="Han X.H."/>
            <person name="Huang E.J."/>
            <person name="Li L.F."/>
            <person name="Wei W."/>
            <person name="Gao Y.C."/>
            <person name="Liu J.Z."/>
            <person name="Shao H.Z."/>
            <person name="Wang X."/>
            <person name="Wang C.C."/>
            <person name="Yang T.C."/>
            <person name="Huo Q.B."/>
            <person name="Li W."/>
            <person name="Chen H.Y."/>
            <person name="Chen S.E."/>
            <person name="Zhou L.G."/>
            <person name="Ni X.B."/>
            <person name="Tian J.H."/>
            <person name="Sheng Y."/>
            <person name="Liu T."/>
            <person name="Pan Y.S."/>
            <person name="Xia L.Y."/>
            <person name="Li J."/>
            <person name="Zhao F."/>
            <person name="Cao W.C."/>
        </authorList>
    </citation>
    <scope>NUCLEOTIDE SEQUENCE [LARGE SCALE GENOMIC DNA]</scope>
    <source>
        <strain evidence="1">Iper-2018</strain>
    </source>
</reference>
<gene>
    <name evidence="1" type="ORF">HPB47_002081</name>
</gene>
<evidence type="ECO:0000313" key="2">
    <source>
        <dbReference type="Proteomes" id="UP000805193"/>
    </source>
</evidence>
<comment type="caution">
    <text evidence="1">The sequence shown here is derived from an EMBL/GenBank/DDBJ whole genome shotgun (WGS) entry which is preliminary data.</text>
</comment>